<sequence length="1251" mass="143907">MKKRKHLHKSNHPFDKDPFEGFFCDSWQTVEFIRIKDGTMTMHLKGNRHWTEEKRPFSNLRIRSRKATLLDCTCFLRPGIDICVLSDSRNAEYSDEENKDLVWADAKISSIERKPHESQCSCQFYVKFYVNQGPLGSEKGTLSKDAKTIGINQIAILQKLQKDPCEDEHYRWHFSVDCSSLQKTKLLLGKFSSDLSWLLVASVLKRIAFDVKSVESRIVYQILGGDDDNSLPNSDNHQNAINFKVEDGISTSYVFQFIPADKKAASPSCGTLEVGSSPIYDVTNLRRSKRRNVQPDRFLGCDIPPGSDVGWVRMLPIKTDKGEEEDLYLPLSQLLDGQTGSNCSEEYTEAEISLPLKRKSNGKPREMKSGVSKQTDPITELAIVPVPSESDTLAFYQYPLPPTISGTCSRKTDEISPKYYLKGSCSVQRRNTSKLKDEFESLWEEKPPNKKVHSRNSTEIEDMGNDSRSWRRPSEKKVSNRYRPISFKSEECCEKVSRKRTSLNAGAFNRLINSYMKNIDSTITNEEPNIVDQWNNFKGAKTLDQSMEMEQSSSENESEISENDMLWKEMELSMASAYILEDEGSSARVSTEALQKSSEGCKHEYRLDEEIGILCPLCGFVSTEIKYVTPDFLQHKSWFTGKMDNEEDPEHGREEDESLNLVCNQDSLEMISPEENDSVWALIPELKMKLHFHQKKAFEFLWRNVAGSVVPALMEPKSKNTGGCVISHSPGAGKTFLIIAFLVSYLKLFPGKRPLVLAPKTTLYTWHKEFIKWETPLPVHLIHGRRTYRVFRQKKIALRRYRSGMHNPSVLVMGYTSFLTLMREDAKFAHRKYMAKVLRESPGIVILDEGHNPRSTKSRLRKALMKVETDLRILLSGTLFQNNFCEYFNTLCLARPKFVEEVLRALDPKFKRTRKRVKKTRQLESRARKFFIDTIAKKIDSDIGEERIQGLNMLRNITNGFIDAYEGGGSDNLPGLQIYTLLMNSTEVQHEVLMKLHKIMASYHGYPLELELLITLASIHPWLVKTSNCVNKFFDLRELVELEKYKYDIRKGSKVMFVLNLVHRVVKQEKVLIFCHNIAPITLFAELFEKIFRWQRGKEIQVLTGDLELFERGRIMDKFEEPGSASKVLIASITACAEGISLTAASRVIMMDSEWNPSKTKQAIARAFRPGQQKMVYVYQLLASGTLEEDKYRRTTWKEWVSRMIFSEELVEDPSRWQAEKIEDDVLREIVEADRIKSFHMIMKNERASRS</sequence>
<name>A0ACC1YAE7_MELAZ</name>
<reference evidence="1 2" key="1">
    <citation type="journal article" date="2023" name="Science">
        <title>Complex scaffold remodeling in plant triterpene biosynthesis.</title>
        <authorList>
            <person name="De La Pena R."/>
            <person name="Hodgson H."/>
            <person name="Liu J.C."/>
            <person name="Stephenson M.J."/>
            <person name="Martin A.C."/>
            <person name="Owen C."/>
            <person name="Harkess A."/>
            <person name="Leebens-Mack J."/>
            <person name="Jimenez L.E."/>
            <person name="Osbourn A."/>
            <person name="Sattely E.S."/>
        </authorList>
    </citation>
    <scope>NUCLEOTIDE SEQUENCE [LARGE SCALE GENOMIC DNA]</scope>
    <source>
        <strain evidence="2">cv. JPN11</strain>
        <tissue evidence="1">Leaf</tissue>
    </source>
</reference>
<accession>A0ACC1YAE7</accession>
<proteinExistence type="predicted"/>
<gene>
    <name evidence="1" type="ORF">OWV82_008012</name>
</gene>
<dbReference type="Proteomes" id="UP001164539">
    <property type="component" value="Chromosome 4"/>
</dbReference>
<evidence type="ECO:0000313" key="1">
    <source>
        <dbReference type="EMBL" id="KAJ4720137.1"/>
    </source>
</evidence>
<evidence type="ECO:0000313" key="2">
    <source>
        <dbReference type="Proteomes" id="UP001164539"/>
    </source>
</evidence>
<protein>
    <submittedName>
        <fullName evidence="1">SNF2 domain-containing protein CLASSY</fullName>
    </submittedName>
</protein>
<keyword evidence="2" id="KW-1185">Reference proteome</keyword>
<dbReference type="EMBL" id="CM051397">
    <property type="protein sequence ID" value="KAJ4720137.1"/>
    <property type="molecule type" value="Genomic_DNA"/>
</dbReference>
<comment type="caution">
    <text evidence="1">The sequence shown here is derived from an EMBL/GenBank/DDBJ whole genome shotgun (WGS) entry which is preliminary data.</text>
</comment>
<organism evidence="1 2">
    <name type="scientific">Melia azedarach</name>
    <name type="common">Chinaberry tree</name>
    <dbReference type="NCBI Taxonomy" id="155640"/>
    <lineage>
        <taxon>Eukaryota</taxon>
        <taxon>Viridiplantae</taxon>
        <taxon>Streptophyta</taxon>
        <taxon>Embryophyta</taxon>
        <taxon>Tracheophyta</taxon>
        <taxon>Spermatophyta</taxon>
        <taxon>Magnoliopsida</taxon>
        <taxon>eudicotyledons</taxon>
        <taxon>Gunneridae</taxon>
        <taxon>Pentapetalae</taxon>
        <taxon>rosids</taxon>
        <taxon>malvids</taxon>
        <taxon>Sapindales</taxon>
        <taxon>Meliaceae</taxon>
        <taxon>Melia</taxon>
    </lineage>
</organism>